<dbReference type="Proteomes" id="UP000663856">
    <property type="component" value="Unassembled WGS sequence"/>
</dbReference>
<reference evidence="4" key="1">
    <citation type="submission" date="2021-02" db="EMBL/GenBank/DDBJ databases">
        <authorList>
            <person name="Nowell W R."/>
        </authorList>
    </citation>
    <scope>NUCLEOTIDE SEQUENCE</scope>
</reference>
<keyword evidence="9" id="KW-1185">Reference proteome</keyword>
<gene>
    <name evidence="8" type="ORF">BYL167_LOCUS56079</name>
    <name evidence="1" type="ORF">CJN711_LOCUS18675</name>
    <name evidence="6" type="ORF">GIL414_LOCUS11614</name>
    <name evidence="2" type="ORF">KQP761_LOCUS7963</name>
    <name evidence="7" type="ORF">OVN521_LOCUS20156</name>
    <name evidence="5" type="ORF">UXM345_LOCUS9120</name>
    <name evidence="3" type="ORF">WKI299_LOCUS23482</name>
    <name evidence="4" type="ORF">XDN619_LOCUS23151</name>
</gene>
<dbReference type="EMBL" id="CAJOBF010000821">
    <property type="protein sequence ID" value="CAF3874490.1"/>
    <property type="molecule type" value="Genomic_DNA"/>
</dbReference>
<dbReference type="Proteomes" id="UP000681967">
    <property type="component" value="Unassembled WGS sequence"/>
</dbReference>
<dbReference type="Proteomes" id="UP000663855">
    <property type="component" value="Unassembled WGS sequence"/>
</dbReference>
<organism evidence="4 10">
    <name type="scientific">Rotaria magnacalcarata</name>
    <dbReference type="NCBI Taxonomy" id="392030"/>
    <lineage>
        <taxon>Eukaryota</taxon>
        <taxon>Metazoa</taxon>
        <taxon>Spiralia</taxon>
        <taxon>Gnathifera</taxon>
        <taxon>Rotifera</taxon>
        <taxon>Eurotatoria</taxon>
        <taxon>Bdelloidea</taxon>
        <taxon>Philodinida</taxon>
        <taxon>Philodinidae</taxon>
        <taxon>Rotaria</taxon>
    </lineage>
</organism>
<evidence type="ECO:0000313" key="5">
    <source>
        <dbReference type="EMBL" id="CAF3874490.1"/>
    </source>
</evidence>
<sequence>MGSTKTNARGKQLQELLNEGIINCVGDDSITFEKNEYGAKLDWILGSQPLLSFITNVETHPTIGTINGHKPLTFDIQIGAEPNQLLQDYHLILQQQNGQSSDPN</sequence>
<dbReference type="OrthoDB" id="10040662at2759"/>
<dbReference type="InterPro" id="IPR036691">
    <property type="entry name" value="Endo/exonu/phosph_ase_sf"/>
</dbReference>
<protein>
    <submittedName>
        <fullName evidence="4">Uncharacterized protein</fullName>
    </submittedName>
</protein>
<evidence type="ECO:0000313" key="10">
    <source>
        <dbReference type="Proteomes" id="UP000663887"/>
    </source>
</evidence>
<comment type="caution">
    <text evidence="4">The sequence shown here is derived from an EMBL/GenBank/DDBJ whole genome shotgun (WGS) entry which is preliminary data.</text>
</comment>
<proteinExistence type="predicted"/>
<evidence type="ECO:0000313" key="8">
    <source>
        <dbReference type="EMBL" id="CAF5025240.1"/>
    </source>
</evidence>
<dbReference type="EMBL" id="CAJNRF010010100">
    <property type="protein sequence ID" value="CAF2117209.1"/>
    <property type="molecule type" value="Genomic_DNA"/>
</dbReference>
<dbReference type="Proteomes" id="UP000663887">
    <property type="component" value="Unassembled WGS sequence"/>
</dbReference>
<evidence type="ECO:0000313" key="9">
    <source>
        <dbReference type="Proteomes" id="UP000663866"/>
    </source>
</evidence>
<dbReference type="EMBL" id="CAJOBG010003932">
    <property type="protein sequence ID" value="CAF4087483.1"/>
    <property type="molecule type" value="Genomic_DNA"/>
</dbReference>
<dbReference type="EMBL" id="CAJNRG010010466">
    <property type="protein sequence ID" value="CAF2123041.1"/>
    <property type="molecule type" value="Genomic_DNA"/>
</dbReference>
<evidence type="ECO:0000313" key="6">
    <source>
        <dbReference type="EMBL" id="CAF3998473.1"/>
    </source>
</evidence>
<evidence type="ECO:0000313" key="7">
    <source>
        <dbReference type="EMBL" id="CAF4087483.1"/>
    </source>
</evidence>
<evidence type="ECO:0000313" key="3">
    <source>
        <dbReference type="EMBL" id="CAF2117209.1"/>
    </source>
</evidence>
<accession>A0A816V6D1</accession>
<dbReference type="Proteomes" id="UP000663842">
    <property type="component" value="Unassembled WGS sequence"/>
</dbReference>
<dbReference type="Proteomes" id="UP000663834">
    <property type="component" value="Unassembled WGS sequence"/>
</dbReference>
<dbReference type="EMBL" id="CAJNOW010002867">
    <property type="protein sequence ID" value="CAF1365715.1"/>
    <property type="molecule type" value="Genomic_DNA"/>
</dbReference>
<dbReference type="AlphaFoldDB" id="A0A816V6D1"/>
<evidence type="ECO:0000313" key="1">
    <source>
        <dbReference type="EMBL" id="CAF1335938.1"/>
    </source>
</evidence>
<dbReference type="Proteomes" id="UP000681720">
    <property type="component" value="Unassembled WGS sequence"/>
</dbReference>
<evidence type="ECO:0000313" key="2">
    <source>
        <dbReference type="EMBL" id="CAF1365715.1"/>
    </source>
</evidence>
<dbReference type="Gene3D" id="3.60.10.10">
    <property type="entry name" value="Endonuclease/exonuclease/phosphatase"/>
    <property type="match status" value="1"/>
</dbReference>
<dbReference type="EMBL" id="CAJNOV010008707">
    <property type="protein sequence ID" value="CAF1335938.1"/>
    <property type="molecule type" value="Genomic_DNA"/>
</dbReference>
<evidence type="ECO:0000313" key="4">
    <source>
        <dbReference type="EMBL" id="CAF2123041.1"/>
    </source>
</evidence>
<dbReference type="EMBL" id="CAJOBH010217526">
    <property type="protein sequence ID" value="CAF5025240.1"/>
    <property type="molecule type" value="Genomic_DNA"/>
</dbReference>
<name>A0A816V6D1_9BILA</name>
<dbReference type="Proteomes" id="UP000663866">
    <property type="component" value="Unassembled WGS sequence"/>
</dbReference>
<dbReference type="EMBL" id="CAJOBJ010004375">
    <property type="protein sequence ID" value="CAF3998473.1"/>
    <property type="molecule type" value="Genomic_DNA"/>
</dbReference>